<dbReference type="PANTHER" id="PTHR11339:SF402">
    <property type="entry name" value="VWFD DOMAIN-CONTAINING PROTEIN"/>
    <property type="match status" value="1"/>
</dbReference>
<keyword evidence="2" id="KW-1015">Disulfide bond</keyword>
<feature type="domain" description="VWFD" evidence="5">
    <location>
        <begin position="42"/>
        <end position="220"/>
    </location>
</feature>
<reference evidence="6" key="1">
    <citation type="submission" date="2025-08" db="UniProtKB">
        <authorList>
            <consortium name="Ensembl"/>
        </authorList>
    </citation>
    <scope>IDENTIFICATION</scope>
</reference>
<evidence type="ECO:0000313" key="6">
    <source>
        <dbReference type="Ensembl" id="ENSNMLP00000010273.1"/>
    </source>
</evidence>
<dbReference type="InterPro" id="IPR001007">
    <property type="entry name" value="VWF_dom"/>
</dbReference>
<keyword evidence="7" id="KW-1185">Reference proteome</keyword>
<reference evidence="6" key="2">
    <citation type="submission" date="2025-09" db="UniProtKB">
        <authorList>
            <consortium name="Ensembl"/>
        </authorList>
    </citation>
    <scope>IDENTIFICATION</scope>
</reference>
<dbReference type="PROSITE" id="PS50184">
    <property type="entry name" value="VWFC_2"/>
    <property type="match status" value="1"/>
</dbReference>
<sequence>NGVVTTANISCPTRSPQFCANGLQPAKAYDQKGCCYDYECPCVCNVNNKNNYLTFDGKDYSFAENCTYYLVKEIIPKYNLTITMTKEACESSGGDTFCSQILTVAYQSEVVVLKQSKISGAVQNQVDIFKIYAPYKTTEILITGTDIVVSLKIAAIETTVLYSGSSIIIKLPQSLFGKNTEGQCGTCDNSQSNDCRAPNGHIESCSTSAGQWAVPGEQCVQPTVPPTPSVIPCSSEVCNNLNSSVFQECHKVVPVDFYFGACVQDVCENACASLEAYAINCAAAGVCLNWRNQINGLCETWTSDCKQCVCDKDSLSTQCTPLVCLDEVPVNCTEPGQQVVSKIKDCCSTQTCGQCACFTHFNDNYESSCQDCYCGPNMDPKNSLHVIVCKPVVCNTSCSQVPLSVQHVTLFHVGRQSSK</sequence>
<dbReference type="PROSITE" id="PS51233">
    <property type="entry name" value="VWFD"/>
    <property type="match status" value="1"/>
</dbReference>
<dbReference type="Pfam" id="PF00094">
    <property type="entry name" value="VWD"/>
    <property type="match status" value="1"/>
</dbReference>
<dbReference type="InterPro" id="IPR014853">
    <property type="entry name" value="VWF/SSPO/ZAN-like_Cys-rich_dom"/>
</dbReference>
<dbReference type="Pfam" id="PF08742">
    <property type="entry name" value="C8"/>
    <property type="match status" value="1"/>
</dbReference>
<evidence type="ECO:0000256" key="3">
    <source>
        <dbReference type="ARBA" id="ARBA00023180"/>
    </source>
</evidence>
<name>A0A8C6SSJ0_9GOBI</name>
<dbReference type="SMART" id="SM00216">
    <property type="entry name" value="VWD"/>
    <property type="match status" value="1"/>
</dbReference>
<dbReference type="Proteomes" id="UP000694523">
    <property type="component" value="Unplaced"/>
</dbReference>
<evidence type="ECO:0000256" key="2">
    <source>
        <dbReference type="ARBA" id="ARBA00023157"/>
    </source>
</evidence>
<evidence type="ECO:0000259" key="4">
    <source>
        <dbReference type="PROSITE" id="PS50184"/>
    </source>
</evidence>
<keyword evidence="3" id="KW-0325">Glycoprotein</keyword>
<evidence type="ECO:0000313" key="7">
    <source>
        <dbReference type="Proteomes" id="UP000694523"/>
    </source>
</evidence>
<evidence type="ECO:0000256" key="1">
    <source>
        <dbReference type="ARBA" id="ARBA00022737"/>
    </source>
</evidence>
<dbReference type="Ensembl" id="ENSNMLT00000011622.1">
    <property type="protein sequence ID" value="ENSNMLP00000010273.1"/>
    <property type="gene ID" value="ENSNMLG00000007100.1"/>
</dbReference>
<dbReference type="InterPro" id="IPR050780">
    <property type="entry name" value="Mucin_vWF_Thrombospondin_sf"/>
</dbReference>
<dbReference type="SMART" id="SM00832">
    <property type="entry name" value="C8"/>
    <property type="match status" value="1"/>
</dbReference>
<dbReference type="InterPro" id="IPR001846">
    <property type="entry name" value="VWF_type-D"/>
</dbReference>
<proteinExistence type="predicted"/>
<protein>
    <recommendedName>
        <fullName evidence="8">VWFD domain-containing protein</fullName>
    </recommendedName>
</protein>
<dbReference type="AlphaFoldDB" id="A0A8C6SSJ0"/>
<keyword evidence="1" id="KW-0677">Repeat</keyword>
<accession>A0A8C6SSJ0</accession>
<organism evidence="6 7">
    <name type="scientific">Neogobius melanostomus</name>
    <name type="common">round goby</name>
    <dbReference type="NCBI Taxonomy" id="47308"/>
    <lineage>
        <taxon>Eukaryota</taxon>
        <taxon>Metazoa</taxon>
        <taxon>Chordata</taxon>
        <taxon>Craniata</taxon>
        <taxon>Vertebrata</taxon>
        <taxon>Euteleostomi</taxon>
        <taxon>Actinopterygii</taxon>
        <taxon>Neopterygii</taxon>
        <taxon>Teleostei</taxon>
        <taxon>Neoteleostei</taxon>
        <taxon>Acanthomorphata</taxon>
        <taxon>Gobiaria</taxon>
        <taxon>Gobiiformes</taxon>
        <taxon>Gobioidei</taxon>
        <taxon>Gobiidae</taxon>
        <taxon>Benthophilinae</taxon>
        <taxon>Neogobiini</taxon>
        <taxon>Neogobius</taxon>
    </lineage>
</organism>
<dbReference type="PANTHER" id="PTHR11339">
    <property type="entry name" value="EXTRACELLULAR MATRIX GLYCOPROTEIN RELATED"/>
    <property type="match status" value="1"/>
</dbReference>
<evidence type="ECO:0008006" key="8">
    <source>
        <dbReference type="Google" id="ProtNLM"/>
    </source>
</evidence>
<feature type="domain" description="VWFC" evidence="4">
    <location>
        <begin position="285"/>
        <end position="353"/>
    </location>
</feature>
<evidence type="ECO:0000259" key="5">
    <source>
        <dbReference type="PROSITE" id="PS51233"/>
    </source>
</evidence>